<gene>
    <name evidence="3" type="ORF">EV138_2879</name>
</gene>
<organism evidence="3 4">
    <name type="scientific">Kribbella voronezhensis</name>
    <dbReference type="NCBI Taxonomy" id="2512212"/>
    <lineage>
        <taxon>Bacteria</taxon>
        <taxon>Bacillati</taxon>
        <taxon>Actinomycetota</taxon>
        <taxon>Actinomycetes</taxon>
        <taxon>Propionibacteriales</taxon>
        <taxon>Kribbellaceae</taxon>
        <taxon>Kribbella</taxon>
    </lineage>
</organism>
<protein>
    <submittedName>
        <fullName evidence="3">Uncharacterized protein DUF2786</fullName>
    </submittedName>
</protein>
<dbReference type="InterPro" id="IPR055592">
    <property type="entry name" value="DUF7168"/>
</dbReference>
<dbReference type="Pfam" id="PF10979">
    <property type="entry name" value="DUF2786"/>
    <property type="match status" value="1"/>
</dbReference>
<name>A0A4R7TBG1_9ACTN</name>
<dbReference type="AlphaFoldDB" id="A0A4R7TBG1"/>
<evidence type="ECO:0000259" key="1">
    <source>
        <dbReference type="Pfam" id="PF10979"/>
    </source>
</evidence>
<dbReference type="OrthoDB" id="3508128at2"/>
<evidence type="ECO:0000259" key="2">
    <source>
        <dbReference type="Pfam" id="PF23771"/>
    </source>
</evidence>
<accession>A0A4R7TBG1</accession>
<proteinExistence type="predicted"/>
<reference evidence="3 4" key="1">
    <citation type="submission" date="2019-03" db="EMBL/GenBank/DDBJ databases">
        <title>Genomic Encyclopedia of Type Strains, Phase III (KMG-III): the genomes of soil and plant-associated and newly described type strains.</title>
        <authorList>
            <person name="Whitman W."/>
        </authorList>
    </citation>
    <scope>NUCLEOTIDE SEQUENCE [LARGE SCALE GENOMIC DNA]</scope>
    <source>
        <strain evidence="3 4">VKM Ac-2575</strain>
    </source>
</reference>
<comment type="caution">
    <text evidence="3">The sequence shown here is derived from an EMBL/GenBank/DDBJ whole genome shotgun (WGS) entry which is preliminary data.</text>
</comment>
<feature type="domain" description="DUF2786" evidence="1">
    <location>
        <begin position="192"/>
        <end position="231"/>
    </location>
</feature>
<dbReference type="Proteomes" id="UP000295151">
    <property type="component" value="Unassembled WGS sequence"/>
</dbReference>
<dbReference type="InterPro" id="IPR024498">
    <property type="entry name" value="DUF2786"/>
</dbReference>
<keyword evidence="4" id="KW-1185">Reference proteome</keyword>
<sequence length="420" mass="45660">MSPSAGLAADARLRCVTDDEILRMLPMAATAIALDERLADQYLAQLGQYDERDQAQVDRCVQVTLEGSVRAAWSRGWSPGDVVQHGRCKLEPMIESLLLAVISSEHRSYPAAAIDPRWLDQLTELGIEPPYAEFGLTSWAADRRLGRYLALHHALVLTGFLQTLPGIARLFPLPGAAAPVRRGPAAPVASGKMLARIRGLLAKAEATDFPDEAEALSAKAQELMAKFSLDRALVDADPEHVLDDDSGARRIWVETPYVSAKAQLVAAVASANSCRTVSMEQLAVVTIVGAELDLQLTELLSTSLLVQANRAMLAAGKHFGRRGESRTRSFRQSFLMAYAQRIGERLQATTEATRAAVPEADAGRLLPVLSKREEQVDALFVKLFPETTLRRTRVSNGAGWAAGLSAADRAHLQTRRPVSR</sequence>
<dbReference type="Pfam" id="PF23771">
    <property type="entry name" value="DUF7168"/>
    <property type="match status" value="1"/>
</dbReference>
<evidence type="ECO:0000313" key="3">
    <source>
        <dbReference type="EMBL" id="TDU89315.1"/>
    </source>
</evidence>
<evidence type="ECO:0000313" key="4">
    <source>
        <dbReference type="Proteomes" id="UP000295151"/>
    </source>
</evidence>
<dbReference type="EMBL" id="SOCE01000001">
    <property type="protein sequence ID" value="TDU89315.1"/>
    <property type="molecule type" value="Genomic_DNA"/>
</dbReference>
<feature type="domain" description="DUF7168" evidence="2">
    <location>
        <begin position="261"/>
        <end position="362"/>
    </location>
</feature>